<accession>A0A9N9SPN7</accession>
<dbReference type="EMBL" id="OU896715">
    <property type="protein sequence ID" value="CAG9825677.1"/>
    <property type="molecule type" value="Genomic_DNA"/>
</dbReference>
<dbReference type="PANTHER" id="PTHR10773:SF19">
    <property type="match status" value="1"/>
</dbReference>
<reference evidence="2" key="2">
    <citation type="submission" date="2022-10" db="EMBL/GenBank/DDBJ databases">
        <authorList>
            <consortium name="ENA_rothamsted_submissions"/>
            <consortium name="culmorum"/>
            <person name="King R."/>
        </authorList>
    </citation>
    <scope>NUCLEOTIDE SEQUENCE</scope>
</reference>
<dbReference type="AlphaFoldDB" id="A0A9N9SPN7"/>
<sequence>MVDRCRNNVEHQRADVSSSLKECVPSESQLEEVFGTSSSALLSNACNTVRISEAFSESPGPSKEYHLLTPLVENHINLIPAVEELPPSPQSPFSSDHSEYVPEDVSTSSDSDSLPLSRLHSLVRENNLEGMQTFPQVISQSRKRLLSPTKWKRNIAREKRARGEQYVSSRNRNVPAVNMNPPCPDSCRKKCFSKLKYEERLQIFKSYWNLANYSRQRDFIQSNTNKKETRTKTAGENSKRSASITFFLPINGEKMSVCKTMFINTLGIKKGMVDIALKKRTLENTTTVDKRGKHVKKVTSIDVLENMKRHIESFPSVPSHYCRSGTKRQYLCSTLNITLMYKLYCSWCDDRNVEKASEAMYRKCFNENYNLGFHRPRKDQCRICMSFHNASAAEKKSSETTYNAHLRMKELARAEKRSDKAIAEESNGELICANFDLQQVLLVPTDPTNNALFYKRRLATYNFTVYNVVNKQGDCFMWTETEGKRGSCEIGSCVYKYLKSLPISTKQVTFYSDRCGGQNLNKFMAAMCLLAVQEIDNITRIDLKFLVSGHSEMECDSMHAAISREFKRIGKALWPEDWKTIARSARRKGDRPYIVHDLKQDDIFDYKKFVEQNMSIRKTDESGGPVNWQKMCWMRFNKALPFILEFKEAFDGEFKLLNFNKKTLRSSHPATSLQPLYKDSIPITEQKYSNLASLFEMKPPALGDAYKPFYYSLPHNNKVPDVLSDIEEETTED</sequence>
<evidence type="ECO:0000313" key="2">
    <source>
        <dbReference type="EMBL" id="CAG9825677.1"/>
    </source>
</evidence>
<keyword evidence="3" id="KW-1185">Reference proteome</keyword>
<feature type="region of interest" description="Disordered" evidence="1">
    <location>
        <begin position="83"/>
        <end position="113"/>
    </location>
</feature>
<organism evidence="2 3">
    <name type="scientific">Phaedon cochleariae</name>
    <name type="common">Mustard beetle</name>
    <dbReference type="NCBI Taxonomy" id="80249"/>
    <lineage>
        <taxon>Eukaryota</taxon>
        <taxon>Metazoa</taxon>
        <taxon>Ecdysozoa</taxon>
        <taxon>Arthropoda</taxon>
        <taxon>Hexapoda</taxon>
        <taxon>Insecta</taxon>
        <taxon>Pterygota</taxon>
        <taxon>Neoptera</taxon>
        <taxon>Endopterygota</taxon>
        <taxon>Coleoptera</taxon>
        <taxon>Polyphaga</taxon>
        <taxon>Cucujiformia</taxon>
        <taxon>Chrysomeloidea</taxon>
        <taxon>Chrysomelidae</taxon>
        <taxon>Chrysomelinae</taxon>
        <taxon>Chrysomelini</taxon>
        <taxon>Phaedon</taxon>
    </lineage>
</organism>
<evidence type="ECO:0000313" key="3">
    <source>
        <dbReference type="Proteomes" id="UP001153737"/>
    </source>
</evidence>
<dbReference type="OrthoDB" id="10068225at2759"/>
<feature type="compositionally biased region" description="Low complexity" evidence="1">
    <location>
        <begin position="104"/>
        <end position="113"/>
    </location>
</feature>
<evidence type="ECO:0000256" key="1">
    <source>
        <dbReference type="SAM" id="MobiDB-lite"/>
    </source>
</evidence>
<reference evidence="2" key="1">
    <citation type="submission" date="2022-01" db="EMBL/GenBank/DDBJ databases">
        <authorList>
            <person name="King R."/>
        </authorList>
    </citation>
    <scope>NUCLEOTIDE SEQUENCE</scope>
</reference>
<gene>
    <name evidence="2" type="ORF">PHAECO_LOCUS12999</name>
</gene>
<name>A0A9N9SPN7_PHACE</name>
<dbReference type="Proteomes" id="UP001153737">
    <property type="component" value="Chromosome 9"/>
</dbReference>
<proteinExistence type="predicted"/>
<protein>
    <submittedName>
        <fullName evidence="2">Uncharacterized protein</fullName>
    </submittedName>
</protein>
<dbReference type="PANTHER" id="PTHR10773">
    <property type="entry name" value="DNA-DIRECTED RNA POLYMERASES I, II, AND III SUBUNIT RPABC2"/>
    <property type="match status" value="1"/>
</dbReference>